<evidence type="ECO:0000256" key="1">
    <source>
        <dbReference type="SAM" id="MobiDB-lite"/>
    </source>
</evidence>
<protein>
    <submittedName>
        <fullName evidence="2">Uncharacterized protein</fullName>
    </submittedName>
</protein>
<gene>
    <name evidence="2" type="ORF">PXEA_LOCUS37057</name>
</gene>
<accession>A0A3S5ARQ7</accession>
<sequence>MLTACLAAGSRRGQQKAGSCANFGDKGQEMGHLEYRQPDFRLTLQNSDDEEHEMCGCKERDEGFEKRRA</sequence>
<reference evidence="2" key="1">
    <citation type="submission" date="2018-11" db="EMBL/GenBank/DDBJ databases">
        <authorList>
            <consortium name="Pathogen Informatics"/>
        </authorList>
    </citation>
    <scope>NUCLEOTIDE SEQUENCE</scope>
</reference>
<evidence type="ECO:0000313" key="3">
    <source>
        <dbReference type="Proteomes" id="UP000784294"/>
    </source>
</evidence>
<proteinExistence type="predicted"/>
<comment type="caution">
    <text evidence="2">The sequence shown here is derived from an EMBL/GenBank/DDBJ whole genome shotgun (WGS) entry which is preliminary data.</text>
</comment>
<dbReference type="EMBL" id="CAAALY010283274">
    <property type="protein sequence ID" value="VEL43617.1"/>
    <property type="molecule type" value="Genomic_DNA"/>
</dbReference>
<feature type="region of interest" description="Disordered" evidence="1">
    <location>
        <begin position="1"/>
        <end position="23"/>
    </location>
</feature>
<evidence type="ECO:0000313" key="2">
    <source>
        <dbReference type="EMBL" id="VEL43617.1"/>
    </source>
</evidence>
<organism evidence="2 3">
    <name type="scientific">Protopolystoma xenopodis</name>
    <dbReference type="NCBI Taxonomy" id="117903"/>
    <lineage>
        <taxon>Eukaryota</taxon>
        <taxon>Metazoa</taxon>
        <taxon>Spiralia</taxon>
        <taxon>Lophotrochozoa</taxon>
        <taxon>Platyhelminthes</taxon>
        <taxon>Monogenea</taxon>
        <taxon>Polyopisthocotylea</taxon>
        <taxon>Polystomatidea</taxon>
        <taxon>Polystomatidae</taxon>
        <taxon>Protopolystoma</taxon>
    </lineage>
</organism>
<dbReference type="AlphaFoldDB" id="A0A3S5ARQ7"/>
<dbReference type="Proteomes" id="UP000784294">
    <property type="component" value="Unassembled WGS sequence"/>
</dbReference>
<keyword evidence="3" id="KW-1185">Reference proteome</keyword>
<name>A0A3S5ARQ7_9PLAT</name>